<proteinExistence type="predicted"/>
<organism evidence="2 3">
    <name type="scientific">Phaseolus vulgaris</name>
    <name type="common">Kidney bean</name>
    <name type="synonym">French bean</name>
    <dbReference type="NCBI Taxonomy" id="3885"/>
    <lineage>
        <taxon>Eukaryota</taxon>
        <taxon>Viridiplantae</taxon>
        <taxon>Streptophyta</taxon>
        <taxon>Embryophyta</taxon>
        <taxon>Tracheophyta</taxon>
        <taxon>Spermatophyta</taxon>
        <taxon>Magnoliopsida</taxon>
        <taxon>eudicotyledons</taxon>
        <taxon>Gunneridae</taxon>
        <taxon>Pentapetalae</taxon>
        <taxon>rosids</taxon>
        <taxon>fabids</taxon>
        <taxon>Fabales</taxon>
        <taxon>Fabaceae</taxon>
        <taxon>Papilionoideae</taxon>
        <taxon>50 kb inversion clade</taxon>
        <taxon>NPAAA clade</taxon>
        <taxon>indigoferoid/millettioid clade</taxon>
        <taxon>Phaseoleae</taxon>
        <taxon>Phaseolus</taxon>
    </lineage>
</organism>
<dbReference type="AlphaFoldDB" id="V7AND7"/>
<evidence type="ECO:0000313" key="3">
    <source>
        <dbReference type="Proteomes" id="UP000000226"/>
    </source>
</evidence>
<accession>V7AND7</accession>
<dbReference type="PROSITE" id="PS51393">
    <property type="entry name" value="LIPOXYGENASE_3"/>
    <property type="match status" value="1"/>
</dbReference>
<reference evidence="3" key="1">
    <citation type="journal article" date="2014" name="Nat. Genet.">
        <title>A reference genome for common bean and genome-wide analysis of dual domestications.</title>
        <authorList>
            <person name="Schmutz J."/>
            <person name="McClean P.E."/>
            <person name="Mamidi S."/>
            <person name="Wu G.A."/>
            <person name="Cannon S.B."/>
            <person name="Grimwood J."/>
            <person name="Jenkins J."/>
            <person name="Shu S."/>
            <person name="Song Q."/>
            <person name="Chavarro C."/>
            <person name="Torres-Torres M."/>
            <person name="Geffroy V."/>
            <person name="Moghaddam S.M."/>
            <person name="Gao D."/>
            <person name="Abernathy B."/>
            <person name="Barry K."/>
            <person name="Blair M."/>
            <person name="Brick M.A."/>
            <person name="Chovatia M."/>
            <person name="Gepts P."/>
            <person name="Goodstein D.M."/>
            <person name="Gonzales M."/>
            <person name="Hellsten U."/>
            <person name="Hyten D.L."/>
            <person name="Jia G."/>
            <person name="Kelly J.D."/>
            <person name="Kudrna D."/>
            <person name="Lee R."/>
            <person name="Richard M.M."/>
            <person name="Miklas P.N."/>
            <person name="Osorno J.M."/>
            <person name="Rodrigues J."/>
            <person name="Thareau V."/>
            <person name="Urrea C.A."/>
            <person name="Wang M."/>
            <person name="Yu Y."/>
            <person name="Zhang M."/>
            <person name="Wing R.A."/>
            <person name="Cregan P.B."/>
            <person name="Rokhsar D.S."/>
            <person name="Jackson S.A."/>
        </authorList>
    </citation>
    <scope>NUCLEOTIDE SEQUENCE [LARGE SCALE GENOMIC DNA]</scope>
    <source>
        <strain evidence="3">cv. G19833</strain>
    </source>
</reference>
<evidence type="ECO:0000259" key="1">
    <source>
        <dbReference type="PROSITE" id="PS51393"/>
    </source>
</evidence>
<dbReference type="Gramene" id="ESW07177">
    <property type="protein sequence ID" value="ESW07177"/>
    <property type="gene ID" value="PHAVU_010G107900g"/>
</dbReference>
<protein>
    <recommendedName>
        <fullName evidence="1">Lipoxygenase domain-containing protein</fullName>
    </recommendedName>
</protein>
<dbReference type="Proteomes" id="UP000000226">
    <property type="component" value="Chromosome 10"/>
</dbReference>
<evidence type="ECO:0000313" key="2">
    <source>
        <dbReference type="EMBL" id="ESW07177.1"/>
    </source>
</evidence>
<dbReference type="GO" id="GO:0046872">
    <property type="term" value="F:metal ion binding"/>
    <property type="evidence" value="ECO:0007669"/>
    <property type="project" value="InterPro"/>
</dbReference>
<gene>
    <name evidence="2" type="ORF">PHAVU_010G107900g</name>
</gene>
<dbReference type="Gene3D" id="3.10.450.60">
    <property type="match status" value="1"/>
</dbReference>
<feature type="domain" description="Lipoxygenase" evidence="1">
    <location>
        <begin position="1"/>
        <end position="72"/>
    </location>
</feature>
<dbReference type="EMBL" id="CM002297">
    <property type="protein sequence ID" value="ESW07177.1"/>
    <property type="molecule type" value="Genomic_DNA"/>
</dbReference>
<name>V7AND7_PHAVU</name>
<dbReference type="GO" id="GO:0016702">
    <property type="term" value="F:oxidoreductase activity, acting on single donors with incorporation of molecular oxygen, incorporation of two atoms of oxygen"/>
    <property type="evidence" value="ECO:0007669"/>
    <property type="project" value="InterPro"/>
</dbReference>
<keyword evidence="3" id="KW-1185">Reference proteome</keyword>
<dbReference type="InterPro" id="IPR013819">
    <property type="entry name" value="LipOase_C"/>
</dbReference>
<sequence length="72" mass="8523">MTNEEFAREMIVGVNPIVIRVFKLLNQVGHVVETIIIEYFMKQEHALERDEVVFKLVWEERLSYVPESEVAM</sequence>